<dbReference type="RefSeq" id="YP_006906300.1">
    <property type="nucleotide sequence ID" value="NC_018837.1"/>
</dbReference>
<name>J9QPA7_9CAUD</name>
<accession>J9QPA7</accession>
<dbReference type="KEGG" id="vg:13826750"/>
<reference evidence="1 2" key="1">
    <citation type="journal article" date="2012" name="J. Virol.">
        <title>Complete Genome Sequence of Pectobacterium carotovorum subsp. carotovorum Bacteriophage My1.</title>
        <authorList>
            <person name="Lee D.H."/>
            <person name="Lee J.H."/>
            <person name="Shin H."/>
            <person name="Ji S."/>
            <person name="Roh E."/>
            <person name="Jung K."/>
            <person name="Ryu S."/>
            <person name="Choi J."/>
            <person name="Heu S."/>
        </authorList>
    </citation>
    <scope>NUCLEOTIDE SEQUENCE [LARGE SCALE GENOMIC DNA]</scope>
</reference>
<dbReference type="EMBL" id="JX195166">
    <property type="protein sequence ID" value="AFQ22207.1"/>
    <property type="molecule type" value="Genomic_DNA"/>
</dbReference>
<proteinExistence type="predicted"/>
<sequence length="75" mass="8476">MSCHIGVKFLSGSDTEYVYKVPDSTNFKINVGDLVITPPNMYRSTPSLAKVTRVTFDYKEKKGIKYKEILGVSRI</sequence>
<dbReference type="GeneID" id="13826750"/>
<evidence type="ECO:0000313" key="2">
    <source>
        <dbReference type="Proteomes" id="UP000006280"/>
    </source>
</evidence>
<organism evidence="1 2">
    <name type="scientific">Pectobacterium phage My1</name>
    <dbReference type="NCBI Taxonomy" id="1204539"/>
    <lineage>
        <taxon>Viruses</taxon>
        <taxon>Duplodnaviria</taxon>
        <taxon>Heunggongvirae</taxon>
        <taxon>Uroviricota</taxon>
        <taxon>Caudoviricetes</taxon>
        <taxon>Demerecviridae</taxon>
        <taxon>Mccorquodalevirinae</taxon>
        <taxon>Myunavirus</taxon>
        <taxon>Myunavirus My1</taxon>
    </lineage>
</organism>
<evidence type="ECO:0000313" key="1">
    <source>
        <dbReference type="EMBL" id="AFQ22207.1"/>
    </source>
</evidence>
<gene>
    <name evidence="1" type="ORF">My1_048</name>
</gene>
<dbReference type="Proteomes" id="UP000006280">
    <property type="component" value="Segment"/>
</dbReference>
<protein>
    <submittedName>
        <fullName evidence="1">Uncharacterized protein</fullName>
    </submittedName>
</protein>
<keyword evidence="2" id="KW-1185">Reference proteome</keyword>